<dbReference type="PIRSF" id="PIRSF007028">
    <property type="entry name" value="UCP007028"/>
    <property type="match status" value="1"/>
</dbReference>
<evidence type="ECO:0000313" key="1">
    <source>
        <dbReference type="EMBL" id="KGO99639.1"/>
    </source>
</evidence>
<evidence type="ECO:0000313" key="2">
    <source>
        <dbReference type="Proteomes" id="UP000030003"/>
    </source>
</evidence>
<protein>
    <recommendedName>
        <fullName evidence="3">RNA signal recognition particle 4.5S RNA</fullName>
    </recommendedName>
</protein>
<dbReference type="Pfam" id="PF07237">
    <property type="entry name" value="DUF1428"/>
    <property type="match status" value="1"/>
</dbReference>
<gene>
    <name evidence="1" type="ORF">N791_02835</name>
</gene>
<accession>A0A0A0MAX7</accession>
<dbReference type="EMBL" id="AVBH01000008">
    <property type="protein sequence ID" value="KGO99639.1"/>
    <property type="molecule type" value="Genomic_DNA"/>
</dbReference>
<proteinExistence type="predicted"/>
<keyword evidence="2" id="KW-1185">Reference proteome</keyword>
<dbReference type="SUPFAM" id="SSF54909">
    <property type="entry name" value="Dimeric alpha+beta barrel"/>
    <property type="match status" value="1"/>
</dbReference>
<dbReference type="Proteomes" id="UP000030003">
    <property type="component" value="Unassembled WGS sequence"/>
</dbReference>
<evidence type="ECO:0008006" key="3">
    <source>
        <dbReference type="Google" id="ProtNLM"/>
    </source>
</evidence>
<sequence>MTYVVGFLTPVPTANKDRYIKSAQDAWPLFKRYGALQQVEAWGEQIEDGKTTDFKRAVKLEDGEQVVFSWLIWPDKATADAAWEKMQNDPAMADMDMPFDGKRMIWGGFQPVFES</sequence>
<comment type="caution">
    <text evidence="1">The sequence shown here is derived from an EMBL/GenBank/DDBJ whole genome shotgun (WGS) entry which is preliminary data.</text>
</comment>
<reference evidence="1 2" key="1">
    <citation type="submission" date="2013-08" db="EMBL/GenBank/DDBJ databases">
        <title>Genomic analysis of Lysobacter defluvii.</title>
        <authorList>
            <person name="Wang Q."/>
            <person name="Wang G."/>
        </authorList>
    </citation>
    <scope>NUCLEOTIDE SEQUENCE [LARGE SCALE GENOMIC DNA]</scope>
    <source>
        <strain evidence="1 2">IMMIB APB-9</strain>
    </source>
</reference>
<dbReference type="InterPro" id="IPR009874">
    <property type="entry name" value="DUF1428"/>
</dbReference>
<dbReference type="AlphaFoldDB" id="A0A0A0MAX7"/>
<dbReference type="RefSeq" id="WP_027068686.1">
    <property type="nucleotide sequence ID" value="NZ_AUHT01000004.1"/>
</dbReference>
<dbReference type="InterPro" id="IPR011008">
    <property type="entry name" value="Dimeric_a/b-barrel"/>
</dbReference>
<dbReference type="STRING" id="1385515.GCA_000423325_00082"/>
<dbReference type="OrthoDB" id="9792392at2"/>
<name>A0A0A0MAX7_9GAMM</name>
<dbReference type="eggNOG" id="COG5507">
    <property type="taxonomic scope" value="Bacteria"/>
</dbReference>
<organism evidence="1 2">
    <name type="scientific">Lysobacter defluvii IMMIB APB-9 = DSM 18482</name>
    <dbReference type="NCBI Taxonomy" id="1385515"/>
    <lineage>
        <taxon>Bacteria</taxon>
        <taxon>Pseudomonadati</taxon>
        <taxon>Pseudomonadota</taxon>
        <taxon>Gammaproteobacteria</taxon>
        <taxon>Lysobacterales</taxon>
        <taxon>Lysobacteraceae</taxon>
        <taxon>Novilysobacter</taxon>
    </lineage>
</organism>
<dbReference type="Gene3D" id="3.30.70.100">
    <property type="match status" value="1"/>
</dbReference>